<dbReference type="Proteomes" id="UP000276133">
    <property type="component" value="Unassembled WGS sequence"/>
</dbReference>
<proteinExistence type="predicted"/>
<evidence type="ECO:0000313" key="1">
    <source>
        <dbReference type="EMBL" id="RNA43354.1"/>
    </source>
</evidence>
<accession>A0A3M7T5M8</accession>
<dbReference type="AlphaFoldDB" id="A0A3M7T5M8"/>
<comment type="caution">
    <text evidence="1">The sequence shown here is derived from an EMBL/GenBank/DDBJ whole genome shotgun (WGS) entry which is preliminary data.</text>
</comment>
<reference evidence="1 2" key="1">
    <citation type="journal article" date="2018" name="Sci. Rep.">
        <title>Genomic signatures of local adaptation to the degree of environmental predictability in rotifers.</title>
        <authorList>
            <person name="Franch-Gras L."/>
            <person name="Hahn C."/>
            <person name="Garcia-Roger E.M."/>
            <person name="Carmona M.J."/>
            <person name="Serra M."/>
            <person name="Gomez A."/>
        </authorList>
    </citation>
    <scope>NUCLEOTIDE SEQUENCE [LARGE SCALE GENOMIC DNA]</scope>
    <source>
        <strain evidence="1">HYR1</strain>
    </source>
</reference>
<evidence type="ECO:0000313" key="2">
    <source>
        <dbReference type="Proteomes" id="UP000276133"/>
    </source>
</evidence>
<sequence>MHASILEDTILSAILKIIFSYLISKNSKQGFGLYFLNNCFQSVSAMDCEVHANNKKRHSKR</sequence>
<name>A0A3M7T5M8_BRAPC</name>
<dbReference type="EMBL" id="REGN01000235">
    <property type="protein sequence ID" value="RNA43354.1"/>
    <property type="molecule type" value="Genomic_DNA"/>
</dbReference>
<gene>
    <name evidence="1" type="ORF">BpHYR1_027324</name>
</gene>
<keyword evidence="2" id="KW-1185">Reference proteome</keyword>
<organism evidence="1 2">
    <name type="scientific">Brachionus plicatilis</name>
    <name type="common">Marine rotifer</name>
    <name type="synonym">Brachionus muelleri</name>
    <dbReference type="NCBI Taxonomy" id="10195"/>
    <lineage>
        <taxon>Eukaryota</taxon>
        <taxon>Metazoa</taxon>
        <taxon>Spiralia</taxon>
        <taxon>Gnathifera</taxon>
        <taxon>Rotifera</taxon>
        <taxon>Eurotatoria</taxon>
        <taxon>Monogononta</taxon>
        <taxon>Pseudotrocha</taxon>
        <taxon>Ploima</taxon>
        <taxon>Brachionidae</taxon>
        <taxon>Brachionus</taxon>
    </lineage>
</organism>
<protein>
    <submittedName>
        <fullName evidence="1">Uncharacterized protein</fullName>
    </submittedName>
</protein>